<dbReference type="PANTHER" id="PTHR43305">
    <property type="entry name" value="FAMILY N-ACETYLTRANSFERASE, PUTATIVE (AFU_ORTHOLOGUE AFUA_2G01380)-RELATED"/>
    <property type="match status" value="1"/>
</dbReference>
<organism evidence="2 3">
    <name type="scientific">Sulfobacillus thermosulfidooxidans (strain DSM 9293 / VKM B-1269 / AT-1)</name>
    <dbReference type="NCBI Taxonomy" id="929705"/>
    <lineage>
        <taxon>Bacteria</taxon>
        <taxon>Bacillati</taxon>
        <taxon>Bacillota</taxon>
        <taxon>Clostridia</taxon>
        <taxon>Eubacteriales</taxon>
        <taxon>Clostridiales Family XVII. Incertae Sedis</taxon>
        <taxon>Sulfobacillus</taxon>
    </lineage>
</organism>
<gene>
    <name evidence="2" type="ORF">SAMN00768000_2980</name>
</gene>
<keyword evidence="2" id="KW-0808">Transferase</keyword>
<dbReference type="EMBL" id="FWWY01000001">
    <property type="protein sequence ID" value="SMC06715.1"/>
    <property type="molecule type" value="Genomic_DNA"/>
</dbReference>
<dbReference type="PROSITE" id="PS51186">
    <property type="entry name" value="GNAT"/>
    <property type="match status" value="1"/>
</dbReference>
<dbReference type="GO" id="GO:0016747">
    <property type="term" value="F:acyltransferase activity, transferring groups other than amino-acyl groups"/>
    <property type="evidence" value="ECO:0007669"/>
    <property type="project" value="InterPro"/>
</dbReference>
<dbReference type="InterPro" id="IPR016181">
    <property type="entry name" value="Acyl_CoA_acyltransferase"/>
</dbReference>
<dbReference type="AlphaFoldDB" id="A0A1W1WKG4"/>
<dbReference type="PANTHER" id="PTHR43305:SF1">
    <property type="entry name" value="FAMILY N-ACETYLTRANSFERASE, PUTATIVE (AFU_ORTHOLOGUE AFUA_2G01380)-RELATED"/>
    <property type="match status" value="1"/>
</dbReference>
<dbReference type="RefSeq" id="WP_020372991.1">
    <property type="nucleotide sequence ID" value="NZ_FWWY01000001.1"/>
</dbReference>
<dbReference type="Proteomes" id="UP000192660">
    <property type="component" value="Unassembled WGS sequence"/>
</dbReference>
<evidence type="ECO:0000313" key="3">
    <source>
        <dbReference type="Proteomes" id="UP000192660"/>
    </source>
</evidence>
<reference evidence="3" key="1">
    <citation type="submission" date="2017-04" db="EMBL/GenBank/DDBJ databases">
        <authorList>
            <person name="Varghese N."/>
            <person name="Submissions S."/>
        </authorList>
    </citation>
    <scope>NUCLEOTIDE SEQUENCE [LARGE SCALE GENOMIC DNA]</scope>
    <source>
        <strain evidence="3">DSM 9293</strain>
    </source>
</reference>
<keyword evidence="3" id="KW-1185">Reference proteome</keyword>
<dbReference type="InterPro" id="IPR000182">
    <property type="entry name" value="GNAT_dom"/>
</dbReference>
<name>A0A1W1WKG4_SULTA</name>
<protein>
    <submittedName>
        <fullName evidence="2">Acetyltransferase (GNAT) family protein</fullName>
    </submittedName>
</protein>
<sequence length="160" mass="18300">MIIKEVCTPGEWQLFRELLEEYASTLDFSLEFQNFSTEITNLSCMYGRPYGVAILALENTAALGCVAYRQRAPKTCEMKRLFVRPAYRQQGVARQLISRMMTIAKNDGYNVMRLDTVPSMTAAIHLYLSLGFHDIPAYYSNPVFGARFMEITLNHQKHDG</sequence>
<dbReference type="OrthoDB" id="67353at2"/>
<dbReference type="SUPFAM" id="SSF55729">
    <property type="entry name" value="Acyl-CoA N-acyltransferases (Nat)"/>
    <property type="match status" value="1"/>
</dbReference>
<accession>A0A1W1WKG4</accession>
<evidence type="ECO:0000313" key="2">
    <source>
        <dbReference type="EMBL" id="SMC06715.1"/>
    </source>
</evidence>
<dbReference type="Gene3D" id="3.40.630.30">
    <property type="match status" value="1"/>
</dbReference>
<feature type="domain" description="N-acetyltransferase" evidence="1">
    <location>
        <begin position="2"/>
        <end position="154"/>
    </location>
</feature>
<dbReference type="Pfam" id="PF00583">
    <property type="entry name" value="Acetyltransf_1"/>
    <property type="match status" value="1"/>
</dbReference>
<dbReference type="CDD" id="cd04301">
    <property type="entry name" value="NAT_SF"/>
    <property type="match status" value="1"/>
</dbReference>
<proteinExistence type="predicted"/>
<evidence type="ECO:0000259" key="1">
    <source>
        <dbReference type="PROSITE" id="PS51186"/>
    </source>
</evidence>
<dbReference type="InterPro" id="IPR052777">
    <property type="entry name" value="Acetyltransferase_Enz"/>
</dbReference>
<dbReference type="STRING" id="28034.BFX07_10615"/>